<keyword evidence="3" id="KW-1185">Reference proteome</keyword>
<feature type="region of interest" description="Disordered" evidence="1">
    <location>
        <begin position="97"/>
        <end position="117"/>
    </location>
</feature>
<feature type="region of interest" description="Disordered" evidence="1">
    <location>
        <begin position="130"/>
        <end position="181"/>
    </location>
</feature>
<feature type="compositionally biased region" description="Acidic residues" evidence="1">
    <location>
        <begin position="138"/>
        <end position="147"/>
    </location>
</feature>
<dbReference type="AlphaFoldDB" id="A0A5N5Q7M5"/>
<protein>
    <submittedName>
        <fullName evidence="2">Uncharacterized protein</fullName>
    </submittedName>
</protein>
<dbReference type="EMBL" id="SSOP01000865">
    <property type="protein sequence ID" value="KAB5587684.1"/>
    <property type="molecule type" value="Genomic_DNA"/>
</dbReference>
<sequence length="181" mass="21005">MPCLWLITDFAEYAMMTPHKLFDEEWEDTLEHFGMPRCDMWPEKGIRPVWWPVELAGNWPYDRSVREQYEVLMALDPLALKADSLSLDPAPKPTIWRRLGPKGDVQIPGRPPHHMTQMSEWDMALDAGMRKTRRPDNLQEEDEDGNEDREIGKAGDTQDSGKGKRKGKRPARERALKRTAH</sequence>
<organism evidence="2 3">
    <name type="scientific">Ceratobasidium theobromae</name>
    <dbReference type="NCBI Taxonomy" id="1582974"/>
    <lineage>
        <taxon>Eukaryota</taxon>
        <taxon>Fungi</taxon>
        <taxon>Dikarya</taxon>
        <taxon>Basidiomycota</taxon>
        <taxon>Agaricomycotina</taxon>
        <taxon>Agaricomycetes</taxon>
        <taxon>Cantharellales</taxon>
        <taxon>Ceratobasidiaceae</taxon>
        <taxon>Ceratobasidium</taxon>
    </lineage>
</organism>
<proteinExistence type="predicted"/>
<reference evidence="2 3" key="1">
    <citation type="journal article" date="2019" name="Fungal Biol. Biotechnol.">
        <title>Draft genome sequence of fastidious pathogen Ceratobasidium theobromae, which causes vascular-streak dieback in Theobroma cacao.</title>
        <authorList>
            <person name="Ali S.S."/>
            <person name="Asman A."/>
            <person name="Shao J."/>
            <person name="Firmansyah A.P."/>
            <person name="Susilo A.W."/>
            <person name="Rosmana A."/>
            <person name="McMahon P."/>
            <person name="Junaid M."/>
            <person name="Guest D."/>
            <person name="Kheng T.Y."/>
            <person name="Meinhardt L.W."/>
            <person name="Bailey B.A."/>
        </authorList>
    </citation>
    <scope>NUCLEOTIDE SEQUENCE [LARGE SCALE GENOMIC DNA]</scope>
    <source>
        <strain evidence="2 3">CT2</strain>
    </source>
</reference>
<evidence type="ECO:0000313" key="2">
    <source>
        <dbReference type="EMBL" id="KAB5587684.1"/>
    </source>
</evidence>
<comment type="caution">
    <text evidence="2">The sequence shown here is derived from an EMBL/GenBank/DDBJ whole genome shotgun (WGS) entry which is preliminary data.</text>
</comment>
<dbReference type="Proteomes" id="UP000383932">
    <property type="component" value="Unassembled WGS sequence"/>
</dbReference>
<evidence type="ECO:0000313" key="3">
    <source>
        <dbReference type="Proteomes" id="UP000383932"/>
    </source>
</evidence>
<feature type="compositionally biased region" description="Basic and acidic residues" evidence="1">
    <location>
        <begin position="170"/>
        <end position="181"/>
    </location>
</feature>
<name>A0A5N5Q7M5_9AGAM</name>
<gene>
    <name evidence="2" type="ORF">CTheo_8874</name>
</gene>
<dbReference type="OrthoDB" id="3200131at2759"/>
<accession>A0A5N5Q7M5</accession>
<evidence type="ECO:0000256" key="1">
    <source>
        <dbReference type="SAM" id="MobiDB-lite"/>
    </source>
</evidence>